<dbReference type="AlphaFoldDB" id="A0A6J4UY43"/>
<evidence type="ECO:0000256" key="1">
    <source>
        <dbReference type="SAM" id="MobiDB-lite"/>
    </source>
</evidence>
<feature type="compositionally biased region" description="Basic and acidic residues" evidence="1">
    <location>
        <begin position="1"/>
        <end position="14"/>
    </location>
</feature>
<sequence>MSTNADRLEIDPNDRATTSTTAPVESPADLADSPTVKGADADVSPATAARAAIPGLPGPGMTQDRLHNPLPPAGSDPTAIMTEQTPGTDPGSPLGPGVGTMHGDNLTGKLPGDTPDAANVGLDPARGALTDVTDNSGTLAGADETTGTDDAIARTGRG</sequence>
<dbReference type="EMBL" id="CADCWM010000486">
    <property type="protein sequence ID" value="CAA9563280.1"/>
    <property type="molecule type" value="Genomic_DNA"/>
</dbReference>
<organism evidence="2">
    <name type="scientific">uncultured Thermomicrobiales bacterium</name>
    <dbReference type="NCBI Taxonomy" id="1645740"/>
    <lineage>
        <taxon>Bacteria</taxon>
        <taxon>Pseudomonadati</taxon>
        <taxon>Thermomicrobiota</taxon>
        <taxon>Thermomicrobia</taxon>
        <taxon>Thermomicrobiales</taxon>
        <taxon>environmental samples</taxon>
    </lineage>
</organism>
<feature type="region of interest" description="Disordered" evidence="1">
    <location>
        <begin position="1"/>
        <end position="158"/>
    </location>
</feature>
<name>A0A6J4UY43_9BACT</name>
<reference evidence="2" key="1">
    <citation type="submission" date="2020-02" db="EMBL/GenBank/DDBJ databases">
        <authorList>
            <person name="Meier V. D."/>
        </authorList>
    </citation>
    <scope>NUCLEOTIDE SEQUENCE</scope>
    <source>
        <strain evidence="2">AVDCRST_MAG88</strain>
    </source>
</reference>
<evidence type="ECO:0000313" key="2">
    <source>
        <dbReference type="EMBL" id="CAA9563280.1"/>
    </source>
</evidence>
<protein>
    <submittedName>
        <fullName evidence="2">Uncharacterized protein</fullName>
    </submittedName>
</protein>
<proteinExistence type="predicted"/>
<gene>
    <name evidence="2" type="ORF">AVDCRST_MAG88-1681</name>
</gene>
<accession>A0A6J4UY43</accession>